<dbReference type="AlphaFoldDB" id="A0A2K3DNA0"/>
<evidence type="ECO:0000256" key="1">
    <source>
        <dbReference type="SAM" id="MobiDB-lite"/>
    </source>
</evidence>
<feature type="compositionally biased region" description="Low complexity" evidence="1">
    <location>
        <begin position="55"/>
        <end position="79"/>
    </location>
</feature>
<organism evidence="2 3">
    <name type="scientific">Chlamydomonas reinhardtii</name>
    <name type="common">Chlamydomonas smithii</name>
    <dbReference type="NCBI Taxonomy" id="3055"/>
    <lineage>
        <taxon>Eukaryota</taxon>
        <taxon>Viridiplantae</taxon>
        <taxon>Chlorophyta</taxon>
        <taxon>core chlorophytes</taxon>
        <taxon>Chlorophyceae</taxon>
        <taxon>CS clade</taxon>
        <taxon>Chlamydomonadales</taxon>
        <taxon>Chlamydomonadaceae</taxon>
        <taxon>Chlamydomonas</taxon>
    </lineage>
</organism>
<feature type="region of interest" description="Disordered" evidence="1">
    <location>
        <begin position="179"/>
        <end position="198"/>
    </location>
</feature>
<keyword evidence="3" id="KW-1185">Reference proteome</keyword>
<feature type="region of interest" description="Disordered" evidence="1">
    <location>
        <begin position="39"/>
        <end position="107"/>
    </location>
</feature>
<dbReference type="EMBL" id="CM008967">
    <property type="protein sequence ID" value="PNW81998.1"/>
    <property type="molecule type" value="Genomic_DNA"/>
</dbReference>
<dbReference type="Gramene" id="PNW81998">
    <property type="protein sequence ID" value="PNW81998"/>
    <property type="gene ID" value="CHLRE_06g269544v5"/>
</dbReference>
<dbReference type="Proteomes" id="UP000006906">
    <property type="component" value="Chromosome 6"/>
</dbReference>
<gene>
    <name evidence="2" type="ORF">CHLRE_06g269544v5</name>
</gene>
<feature type="compositionally biased region" description="Low complexity" evidence="1">
    <location>
        <begin position="94"/>
        <end position="107"/>
    </location>
</feature>
<dbReference type="InParanoid" id="A0A2K3DNA0"/>
<dbReference type="GeneID" id="5721871"/>
<sequence length="284" mass="30197">MTASISGQTADSSAAARQAQDADKATRADTLADFRAAADSDFKEEAKGRWLRADPQFPAAGHPGAAGGPTATLQQQQQQQHDHHPHHPHHPHHQQQQQQQQTQPQVTGAPIAGVGASRLHGDGVAAGLLPAAAALAAAQLPKTSGRAYPCSRAWTIPGRGASSGLTFTQCPVLADLRRSKDPAGRRRRGPPALATSGFRRGLARPSPVWACPFVSRACGRADSYRRRIPRFCHQSIGVLDPSASRYMAFRHPGHSALGGASQSPATPRPDVRRRHLLSVTGGRR</sequence>
<dbReference type="KEGG" id="cre:CHLRE_06g269544v5"/>
<feature type="compositionally biased region" description="Basic residues" evidence="1">
    <location>
        <begin position="271"/>
        <end position="284"/>
    </location>
</feature>
<reference evidence="2 3" key="1">
    <citation type="journal article" date="2007" name="Science">
        <title>The Chlamydomonas genome reveals the evolution of key animal and plant functions.</title>
        <authorList>
            <person name="Merchant S.S."/>
            <person name="Prochnik S.E."/>
            <person name="Vallon O."/>
            <person name="Harris E.H."/>
            <person name="Karpowicz S.J."/>
            <person name="Witman G.B."/>
            <person name="Terry A."/>
            <person name="Salamov A."/>
            <person name="Fritz-Laylin L.K."/>
            <person name="Marechal-Drouard L."/>
            <person name="Marshall W.F."/>
            <person name="Qu L.H."/>
            <person name="Nelson D.R."/>
            <person name="Sanderfoot A.A."/>
            <person name="Spalding M.H."/>
            <person name="Kapitonov V.V."/>
            <person name="Ren Q."/>
            <person name="Ferris P."/>
            <person name="Lindquist E."/>
            <person name="Shapiro H."/>
            <person name="Lucas S.M."/>
            <person name="Grimwood J."/>
            <person name="Schmutz J."/>
            <person name="Cardol P."/>
            <person name="Cerutti H."/>
            <person name="Chanfreau G."/>
            <person name="Chen C.L."/>
            <person name="Cognat V."/>
            <person name="Croft M.T."/>
            <person name="Dent R."/>
            <person name="Dutcher S."/>
            <person name="Fernandez E."/>
            <person name="Fukuzawa H."/>
            <person name="Gonzalez-Ballester D."/>
            <person name="Gonzalez-Halphen D."/>
            <person name="Hallmann A."/>
            <person name="Hanikenne M."/>
            <person name="Hippler M."/>
            <person name="Inwood W."/>
            <person name="Jabbari K."/>
            <person name="Kalanon M."/>
            <person name="Kuras R."/>
            <person name="Lefebvre P.A."/>
            <person name="Lemaire S.D."/>
            <person name="Lobanov A.V."/>
            <person name="Lohr M."/>
            <person name="Manuell A."/>
            <person name="Meier I."/>
            <person name="Mets L."/>
            <person name="Mittag M."/>
            <person name="Mittelmeier T."/>
            <person name="Moroney J.V."/>
            <person name="Moseley J."/>
            <person name="Napoli C."/>
            <person name="Nedelcu A.M."/>
            <person name="Niyogi K."/>
            <person name="Novoselov S.V."/>
            <person name="Paulsen I.T."/>
            <person name="Pazour G."/>
            <person name="Purton S."/>
            <person name="Ral J.P."/>
            <person name="Riano-Pachon D.M."/>
            <person name="Riekhof W."/>
            <person name="Rymarquis L."/>
            <person name="Schroda M."/>
            <person name="Stern D."/>
            <person name="Umen J."/>
            <person name="Willows R."/>
            <person name="Wilson N."/>
            <person name="Zimmer S.L."/>
            <person name="Allmer J."/>
            <person name="Balk J."/>
            <person name="Bisova K."/>
            <person name="Chen C.J."/>
            <person name="Elias M."/>
            <person name="Gendler K."/>
            <person name="Hauser C."/>
            <person name="Lamb M.R."/>
            <person name="Ledford H."/>
            <person name="Long J.C."/>
            <person name="Minagawa J."/>
            <person name="Page M.D."/>
            <person name="Pan J."/>
            <person name="Pootakham W."/>
            <person name="Roje S."/>
            <person name="Rose A."/>
            <person name="Stahlberg E."/>
            <person name="Terauchi A.M."/>
            <person name="Yang P."/>
            <person name="Ball S."/>
            <person name="Bowler C."/>
            <person name="Dieckmann C.L."/>
            <person name="Gladyshev V.N."/>
            <person name="Green P."/>
            <person name="Jorgensen R."/>
            <person name="Mayfield S."/>
            <person name="Mueller-Roeber B."/>
            <person name="Rajamani S."/>
            <person name="Sayre R.T."/>
            <person name="Brokstein P."/>
            <person name="Dubchak I."/>
            <person name="Goodstein D."/>
            <person name="Hornick L."/>
            <person name="Huang Y.W."/>
            <person name="Jhaveri J."/>
            <person name="Luo Y."/>
            <person name="Martinez D."/>
            <person name="Ngau W.C."/>
            <person name="Otillar B."/>
            <person name="Poliakov A."/>
            <person name="Porter A."/>
            <person name="Szajkowski L."/>
            <person name="Werner G."/>
            <person name="Zhou K."/>
            <person name="Grigoriev I.V."/>
            <person name="Rokhsar D.S."/>
            <person name="Grossman A.R."/>
        </authorList>
    </citation>
    <scope>NUCLEOTIDE SEQUENCE [LARGE SCALE GENOMIC DNA]</scope>
    <source>
        <strain evidence="3">CC-503</strain>
    </source>
</reference>
<protein>
    <submittedName>
        <fullName evidence="2">Uncharacterized protein</fullName>
    </submittedName>
</protein>
<evidence type="ECO:0000313" key="2">
    <source>
        <dbReference type="EMBL" id="PNW81998.1"/>
    </source>
</evidence>
<accession>A0A2K3DNA0</accession>
<proteinExistence type="predicted"/>
<feature type="compositionally biased region" description="Basic residues" evidence="1">
    <location>
        <begin position="83"/>
        <end position="93"/>
    </location>
</feature>
<dbReference type="RefSeq" id="XP_042923620.1">
    <property type="nucleotide sequence ID" value="XM_043062913.1"/>
</dbReference>
<evidence type="ECO:0000313" key="3">
    <source>
        <dbReference type="Proteomes" id="UP000006906"/>
    </source>
</evidence>
<feature type="compositionally biased region" description="Low complexity" evidence="1">
    <location>
        <begin position="8"/>
        <end position="19"/>
    </location>
</feature>
<feature type="compositionally biased region" description="Basic and acidic residues" evidence="1">
    <location>
        <begin position="39"/>
        <end position="52"/>
    </location>
</feature>
<name>A0A2K3DNA0_CHLRE</name>
<feature type="region of interest" description="Disordered" evidence="1">
    <location>
        <begin position="253"/>
        <end position="284"/>
    </location>
</feature>
<feature type="region of interest" description="Disordered" evidence="1">
    <location>
        <begin position="1"/>
        <end position="27"/>
    </location>
</feature>
<dbReference type="ExpressionAtlas" id="A0A2K3DNA0">
    <property type="expression patterns" value="baseline and differential"/>
</dbReference>